<feature type="compositionally biased region" description="Low complexity" evidence="1">
    <location>
        <begin position="148"/>
        <end position="161"/>
    </location>
</feature>
<name>A0AAE9XIY7_9ENTE</name>
<dbReference type="AlphaFoldDB" id="A0AAE9XIY7"/>
<evidence type="ECO:0000313" key="5">
    <source>
        <dbReference type="Proteomes" id="UP001179600"/>
    </source>
</evidence>
<accession>A0AAE9XIY7</accession>
<keyword evidence="2" id="KW-1133">Transmembrane helix</keyword>
<feature type="domain" description="Cytoskeleton protein RodZ-like C-terminal" evidence="3">
    <location>
        <begin position="207"/>
        <end position="274"/>
    </location>
</feature>
<protein>
    <submittedName>
        <fullName evidence="4">DUF4115 domain-containing protein</fullName>
    </submittedName>
</protein>
<dbReference type="InterPro" id="IPR010982">
    <property type="entry name" value="Lambda_DNA-bd_dom_sf"/>
</dbReference>
<dbReference type="SUPFAM" id="SSF47413">
    <property type="entry name" value="lambda repressor-like DNA-binding domains"/>
    <property type="match status" value="1"/>
</dbReference>
<dbReference type="GO" id="GO:0003677">
    <property type="term" value="F:DNA binding"/>
    <property type="evidence" value="ECO:0007669"/>
    <property type="project" value="InterPro"/>
</dbReference>
<dbReference type="PANTHER" id="PTHR34475:SF1">
    <property type="entry name" value="CYTOSKELETON PROTEIN RODZ"/>
    <property type="match status" value="1"/>
</dbReference>
<dbReference type="PANTHER" id="PTHR34475">
    <property type="match status" value="1"/>
</dbReference>
<proteinExistence type="predicted"/>
<feature type="region of interest" description="Disordered" evidence="1">
    <location>
        <begin position="147"/>
        <end position="172"/>
    </location>
</feature>
<dbReference type="Pfam" id="PF13413">
    <property type="entry name" value="HTH_25"/>
    <property type="match status" value="1"/>
</dbReference>
<sequence>METIGERLKKARLEKGYTMDELQQLTKIQRQYLEALEENEFEKLPGSYYARNFIRQYAKTVDLNPDEMVTIYDGKTPKAPVVVDEVNHSRKALHQKKATKQTWFSRERLPMMILVAVATLIVGSILWLSLRDDGKRPVIERPEEVVIEGETSSAESETTQAETEESVSETVEEKQMAVKFERESGSNSYFTIKGVAEPRTLSFNSQNGRCWIGVMVDGNYIFDQTLEIGDQTETTLPKGANNVTIVLGASDYVSIAINDEDFQFDPNHTGNIKRDIHVTFKK</sequence>
<evidence type="ECO:0000256" key="2">
    <source>
        <dbReference type="SAM" id="Phobius"/>
    </source>
</evidence>
<dbReference type="RefSeq" id="WP_272163528.1">
    <property type="nucleotide sequence ID" value="NZ_CP116507.1"/>
</dbReference>
<keyword evidence="2" id="KW-0812">Transmembrane</keyword>
<evidence type="ECO:0000313" key="4">
    <source>
        <dbReference type="EMBL" id="WCG23141.1"/>
    </source>
</evidence>
<dbReference type="CDD" id="cd00093">
    <property type="entry name" value="HTH_XRE"/>
    <property type="match status" value="1"/>
</dbReference>
<evidence type="ECO:0000259" key="3">
    <source>
        <dbReference type="Pfam" id="PF13464"/>
    </source>
</evidence>
<dbReference type="Proteomes" id="UP001179600">
    <property type="component" value="Chromosome"/>
</dbReference>
<dbReference type="Gene3D" id="1.10.260.40">
    <property type="entry name" value="lambda repressor-like DNA-binding domains"/>
    <property type="match status" value="1"/>
</dbReference>
<organism evidence="4 5">
    <name type="scientific">Vagococcus lutrae</name>
    <dbReference type="NCBI Taxonomy" id="81947"/>
    <lineage>
        <taxon>Bacteria</taxon>
        <taxon>Bacillati</taxon>
        <taxon>Bacillota</taxon>
        <taxon>Bacilli</taxon>
        <taxon>Lactobacillales</taxon>
        <taxon>Enterococcaceae</taxon>
        <taxon>Vagococcus</taxon>
    </lineage>
</organism>
<reference evidence="4" key="1">
    <citation type="submission" date="2023-01" db="EMBL/GenBank/DDBJ databases">
        <title>Oxazolidinone resistance genes in florfenicol resistant enterococci from beef cattle and veal calves at slaughter.</title>
        <authorList>
            <person name="Biggel M."/>
        </authorList>
    </citation>
    <scope>NUCLEOTIDE SEQUENCE</scope>
    <source>
        <strain evidence="4">K204-1</strain>
    </source>
</reference>
<feature type="transmembrane region" description="Helical" evidence="2">
    <location>
        <begin position="109"/>
        <end position="130"/>
    </location>
</feature>
<dbReference type="EMBL" id="CP116507">
    <property type="protein sequence ID" value="WCG23141.1"/>
    <property type="molecule type" value="Genomic_DNA"/>
</dbReference>
<dbReference type="InterPro" id="IPR001387">
    <property type="entry name" value="Cro/C1-type_HTH"/>
</dbReference>
<dbReference type="Pfam" id="PF13464">
    <property type="entry name" value="RodZ_C"/>
    <property type="match status" value="1"/>
</dbReference>
<keyword evidence="2" id="KW-0472">Membrane</keyword>
<gene>
    <name evidence="4" type="ORF">PML95_02560</name>
</gene>
<dbReference type="InterPro" id="IPR025194">
    <property type="entry name" value="RodZ-like_C"/>
</dbReference>
<dbReference type="InterPro" id="IPR050400">
    <property type="entry name" value="Bact_Cytoskel_RodZ"/>
</dbReference>
<evidence type="ECO:0000256" key="1">
    <source>
        <dbReference type="SAM" id="MobiDB-lite"/>
    </source>
</evidence>